<evidence type="ECO:0000313" key="6">
    <source>
        <dbReference type="EMBL" id="KAG5267945.1"/>
    </source>
</evidence>
<dbReference type="EMBL" id="JADWDJ010000017">
    <property type="protein sequence ID" value="KAG5267945.1"/>
    <property type="molecule type" value="Genomic_DNA"/>
</dbReference>
<dbReference type="InterPro" id="IPR006703">
    <property type="entry name" value="G_AIG1"/>
</dbReference>
<evidence type="ECO:0000256" key="2">
    <source>
        <dbReference type="ARBA" id="ARBA00022741"/>
    </source>
</evidence>
<name>A0AAV6FYX6_9TELE</name>
<evidence type="ECO:0000313" key="7">
    <source>
        <dbReference type="Proteomes" id="UP000823561"/>
    </source>
</evidence>
<gene>
    <name evidence="6" type="ORF">AALO_G00227710</name>
</gene>
<organism evidence="6 7">
    <name type="scientific">Alosa alosa</name>
    <name type="common">allis shad</name>
    <dbReference type="NCBI Taxonomy" id="278164"/>
    <lineage>
        <taxon>Eukaryota</taxon>
        <taxon>Metazoa</taxon>
        <taxon>Chordata</taxon>
        <taxon>Craniata</taxon>
        <taxon>Vertebrata</taxon>
        <taxon>Euteleostomi</taxon>
        <taxon>Actinopterygii</taxon>
        <taxon>Neopterygii</taxon>
        <taxon>Teleostei</taxon>
        <taxon>Clupei</taxon>
        <taxon>Clupeiformes</taxon>
        <taxon>Clupeoidei</taxon>
        <taxon>Clupeidae</taxon>
        <taxon>Alosa</taxon>
    </lineage>
</organism>
<comment type="caution">
    <text evidence="6">The sequence shown here is derived from an EMBL/GenBank/DDBJ whole genome shotgun (WGS) entry which is preliminary data.</text>
</comment>
<proteinExistence type="inferred from homology"/>
<dbReference type="PANTHER" id="PTHR10903">
    <property type="entry name" value="GTPASE, IMAP FAMILY MEMBER-RELATED"/>
    <property type="match status" value="1"/>
</dbReference>
<feature type="region of interest" description="Disordered" evidence="4">
    <location>
        <begin position="963"/>
        <end position="995"/>
    </location>
</feature>
<sequence length="995" mass="111276">MATKEIQRQGPGQPLSELRIILIGGRNSGKMCVGNTIIGAEEFVTRERTTCLRRQAKVLGKHVIVTDTPGWWCDFHASDTPELVKKEIVRSVTLSLPGPHIFLLVIKVDSAFTEKRRRAVQEHLELLGEAAWRHTCVIFTKGEHSNKVAIENHIKRGGRPLEWILEKCGKRYHALYINCGHDMTQSVHLLEKIEVMIAGIGGLYFEMDQHILREVEDCRSGTVLRAQQRWMRVKSQRCLLSGQSKPLDKLSLVLLGARGSGKSSVGNTIISGQEEFNRKRRTAHCVTKTCRVSGRQVSLVDTPGWWMNYYAQDSPASMKRELMRSAHLCPPGPHCFLLVVRVDKAFTVMYARALQEHVELLSERVWNHTIVLFSFGDWLGDTTIEQYIESEGRAIQWLVEKCGNRYHVFNNKSKGDGFQVTMMLEKIDEMLAGNSGHLYEKDEKIFMELEKRRKADKGRARDRAMKVGKQRKVLRSLVEMVKVPTDLKITLLGERHSGKSAAGNTILSREEFEVGGHDIDLVEKKGDVAGRELTVIKVPALDSVALEKYNFIEELSLHAHGCGVLLLVVNCSSSFHNVEFKATVSRLSALGKQLWHRTMVLFTNGDWLGGTTIEQHIESEGEPLQKLVENCGNRYHILDNKNRDDRGQVSELLEKIEEMLVLVRLKDQKYKDAVDATVMGLSAKLEKLKTNNNAGTPEGISLSQDRCPMERAGVFNNLGVSESPNVSDITPAQERPHGLARPAGERCICDAMVAARSSSAVIQINDGWQWPSVNAGRRVLVANVPEWLCSGVSQGPRGLGSNGWTPVSTDGSLAWLVVTPVSKRQSRMLLGKEDAEHMADCVESPSSPTKQHDQRHLKEFIKSGSLQALIDEWGDSNIEELEAFIDSYLEMVLQESVESALTEPSSSDTSSSIKHAGVSVVEACHEVLSSIDRKLSKLGLIDGMQRDLQELKSTLERSSKIIQDLMDPGRQTADNSVSKQAKRQCEDNTLEIKER</sequence>
<protein>
    <recommendedName>
        <fullName evidence="5">AIG1-type G domain-containing protein</fullName>
    </recommendedName>
</protein>
<keyword evidence="3" id="KW-0342">GTP-binding</keyword>
<dbReference type="Pfam" id="PF04548">
    <property type="entry name" value="AIG1"/>
    <property type="match status" value="3"/>
</dbReference>
<dbReference type="GO" id="GO:0005525">
    <property type="term" value="F:GTP binding"/>
    <property type="evidence" value="ECO:0007669"/>
    <property type="project" value="UniProtKB-KW"/>
</dbReference>
<feature type="compositionally biased region" description="Basic and acidic residues" evidence="4">
    <location>
        <begin position="983"/>
        <end position="995"/>
    </location>
</feature>
<dbReference type="Proteomes" id="UP000823561">
    <property type="component" value="Chromosome 17"/>
</dbReference>
<feature type="domain" description="AIG1-type G" evidence="5">
    <location>
        <begin position="247"/>
        <end position="448"/>
    </location>
</feature>
<dbReference type="SUPFAM" id="SSF52540">
    <property type="entry name" value="P-loop containing nucleoside triphosphate hydrolases"/>
    <property type="match status" value="3"/>
</dbReference>
<dbReference type="InterPro" id="IPR027417">
    <property type="entry name" value="P-loop_NTPase"/>
</dbReference>
<feature type="domain" description="AIG1-type G" evidence="5">
    <location>
        <begin position="15"/>
        <end position="214"/>
    </location>
</feature>
<comment type="similarity">
    <text evidence="1">Belongs to the TRAFAC class TrmE-Era-EngA-EngB-Septin-like GTPase superfamily. AIG1/Toc34/Toc159-like paraseptin GTPase family. IAN subfamily.</text>
</comment>
<dbReference type="Gene3D" id="3.40.50.300">
    <property type="entry name" value="P-loop containing nucleotide triphosphate hydrolases"/>
    <property type="match status" value="3"/>
</dbReference>
<dbReference type="FunFam" id="3.40.50.300:FF:001809">
    <property type="entry name" value="Si:ch1073-365p7.2"/>
    <property type="match status" value="2"/>
</dbReference>
<dbReference type="InterPro" id="IPR045058">
    <property type="entry name" value="GIMA/IAN/Toc"/>
</dbReference>
<keyword evidence="7" id="KW-1185">Reference proteome</keyword>
<dbReference type="PROSITE" id="PS51720">
    <property type="entry name" value="G_AIG1"/>
    <property type="match status" value="3"/>
</dbReference>
<dbReference type="PANTHER" id="PTHR10903:SF179">
    <property type="entry name" value="GTPASE IMAP FAMILY MEMBER 8"/>
    <property type="match status" value="1"/>
</dbReference>
<dbReference type="AlphaFoldDB" id="A0AAV6FYX6"/>
<accession>A0AAV6FYX6</accession>
<evidence type="ECO:0000259" key="5">
    <source>
        <dbReference type="PROSITE" id="PS51720"/>
    </source>
</evidence>
<reference evidence="6 7" key="1">
    <citation type="submission" date="2020-10" db="EMBL/GenBank/DDBJ databases">
        <title>Chromosome-scale genome assembly of the Allis shad, Alosa alosa.</title>
        <authorList>
            <person name="Margot Z."/>
            <person name="Christophe K."/>
            <person name="Cabau C."/>
            <person name="Louis A."/>
            <person name="Berthelot C."/>
            <person name="Parey E."/>
            <person name="Roest Crollius H."/>
            <person name="Montfort J."/>
            <person name="Robinson-Rechavi M."/>
            <person name="Bucao C."/>
            <person name="Bouchez O."/>
            <person name="Gislard M."/>
            <person name="Lluch J."/>
            <person name="Milhes M."/>
            <person name="Lampietro C."/>
            <person name="Lopez Roques C."/>
            <person name="Donnadieu C."/>
            <person name="Braasch I."/>
            <person name="Desvignes T."/>
            <person name="Postlethwait J."/>
            <person name="Bobe J."/>
            <person name="Guiguen Y."/>
        </authorList>
    </citation>
    <scope>NUCLEOTIDE SEQUENCE [LARGE SCALE GENOMIC DNA]</scope>
    <source>
        <strain evidence="6">M-15738</strain>
        <tissue evidence="6">Blood</tissue>
    </source>
</reference>
<evidence type="ECO:0000256" key="1">
    <source>
        <dbReference type="ARBA" id="ARBA00008535"/>
    </source>
</evidence>
<keyword evidence="2" id="KW-0547">Nucleotide-binding</keyword>
<evidence type="ECO:0000256" key="3">
    <source>
        <dbReference type="ARBA" id="ARBA00023134"/>
    </source>
</evidence>
<feature type="domain" description="AIG1-type G" evidence="5">
    <location>
        <begin position="484"/>
        <end position="679"/>
    </location>
</feature>
<evidence type="ECO:0000256" key="4">
    <source>
        <dbReference type="SAM" id="MobiDB-lite"/>
    </source>
</evidence>